<gene>
    <name evidence="3" type="ORF">GCM10008943_20390</name>
</gene>
<dbReference type="Gene3D" id="3.40.50.720">
    <property type="entry name" value="NAD(P)-binding Rossmann-like Domain"/>
    <property type="match status" value="1"/>
</dbReference>
<dbReference type="RefSeq" id="WP_343805126.1">
    <property type="nucleotide sequence ID" value="NZ_BAAADE010000003.1"/>
</dbReference>
<dbReference type="Pfam" id="PF13478">
    <property type="entry name" value="XdhC_C"/>
    <property type="match status" value="1"/>
</dbReference>
<dbReference type="InterPro" id="IPR052698">
    <property type="entry name" value="MoCofactor_Util/Proc"/>
</dbReference>
<keyword evidence="4" id="KW-1185">Reference proteome</keyword>
<dbReference type="PANTHER" id="PTHR30388">
    <property type="entry name" value="ALDEHYDE OXIDOREDUCTASE MOLYBDENUM COFACTOR ASSEMBLY PROTEIN"/>
    <property type="match status" value="1"/>
</dbReference>
<comment type="caution">
    <text evidence="3">The sequence shown here is derived from an EMBL/GenBank/DDBJ whole genome shotgun (WGS) entry which is preliminary data.</text>
</comment>
<dbReference type="InterPro" id="IPR003777">
    <property type="entry name" value="XdhC_CoxI"/>
</dbReference>
<evidence type="ECO:0000313" key="3">
    <source>
        <dbReference type="EMBL" id="GAA0604743.1"/>
    </source>
</evidence>
<dbReference type="EMBL" id="BAAADE010000003">
    <property type="protein sequence ID" value="GAA0604743.1"/>
    <property type="molecule type" value="Genomic_DNA"/>
</dbReference>
<name>A0ABP3RCR7_9HYPH</name>
<dbReference type="PANTHER" id="PTHR30388:SF4">
    <property type="entry name" value="MOLYBDENUM COFACTOR INSERTION CHAPERONE PAOD"/>
    <property type="match status" value="1"/>
</dbReference>
<evidence type="ECO:0000259" key="2">
    <source>
        <dbReference type="Pfam" id="PF13478"/>
    </source>
</evidence>
<reference evidence="4" key="1">
    <citation type="journal article" date="2019" name="Int. J. Syst. Evol. Microbiol.">
        <title>The Global Catalogue of Microorganisms (GCM) 10K type strain sequencing project: providing services to taxonomists for standard genome sequencing and annotation.</title>
        <authorList>
            <consortium name="The Broad Institute Genomics Platform"/>
            <consortium name="The Broad Institute Genome Sequencing Center for Infectious Disease"/>
            <person name="Wu L."/>
            <person name="Ma J."/>
        </authorList>
    </citation>
    <scope>NUCLEOTIDE SEQUENCE [LARGE SCALE GENOMIC DNA]</scope>
    <source>
        <strain evidence="4">JCM 15115</strain>
    </source>
</reference>
<dbReference type="Pfam" id="PF02625">
    <property type="entry name" value="XdhC_CoxI"/>
    <property type="match status" value="1"/>
</dbReference>
<protein>
    <submittedName>
        <fullName evidence="3">XdhC family protein</fullName>
    </submittedName>
</protein>
<organism evidence="3 4">
    <name type="scientific">Paenochrobactrum glaciei</name>
    <dbReference type="NCBI Taxonomy" id="486407"/>
    <lineage>
        <taxon>Bacteria</taxon>
        <taxon>Pseudomonadati</taxon>
        <taxon>Pseudomonadota</taxon>
        <taxon>Alphaproteobacteria</taxon>
        <taxon>Hyphomicrobiales</taxon>
        <taxon>Brucellaceae</taxon>
        <taxon>Paenochrobactrum</taxon>
    </lineage>
</organism>
<proteinExistence type="predicted"/>
<dbReference type="Proteomes" id="UP001424441">
    <property type="component" value="Unassembled WGS sequence"/>
</dbReference>
<sequence>MNTELSQQEMLFQPLLMAAQWFRQKHPAAIATVIETWGSAPCPVGSHLLIDNDAHFYGSVSGGCVETEVISQAMDVITDGKARVLEFGVADETAWRVGLSCGGRIKILVTPLTSVFADIYQALENRRASYLLTNIQSGSQQHFFDCDVSLQPLMENIRMGKSGMVSLEGEDYFLNIYTPRPRLVLIGAVHISQNLLVAARLTNFDVTIIDPRSAFATEERFGDADLHVEWPQDYFAKQPLDNHTAVAALTHDPKIDDPALIAAMHAKAFYIGALGSRKTHAKRLERLYQAGFSANDCALIHAPIGLDIKAQGPAEIAIAVLAQVIAAYRNRAAE</sequence>
<feature type="domain" description="XdhC Rossmann" evidence="2">
    <location>
        <begin position="183"/>
        <end position="324"/>
    </location>
</feature>
<evidence type="ECO:0000313" key="4">
    <source>
        <dbReference type="Proteomes" id="UP001424441"/>
    </source>
</evidence>
<accession>A0ABP3RCR7</accession>
<evidence type="ECO:0000259" key="1">
    <source>
        <dbReference type="Pfam" id="PF02625"/>
    </source>
</evidence>
<feature type="domain" description="XdhC- CoxI" evidence="1">
    <location>
        <begin position="21"/>
        <end position="88"/>
    </location>
</feature>
<dbReference type="InterPro" id="IPR027051">
    <property type="entry name" value="XdhC_Rossmann_dom"/>
</dbReference>